<comment type="caution">
    <text evidence="2">The sequence shown here is derived from an EMBL/GenBank/DDBJ whole genome shotgun (WGS) entry which is preliminary data.</text>
</comment>
<accession>A0A0L8ALX5</accession>
<protein>
    <recommendedName>
        <fullName evidence="4">6-bladed beta-propeller</fullName>
    </recommendedName>
</protein>
<evidence type="ECO:0000256" key="1">
    <source>
        <dbReference type="SAM" id="SignalP"/>
    </source>
</evidence>
<dbReference type="InterPro" id="IPR011042">
    <property type="entry name" value="6-blade_b-propeller_TolB-like"/>
</dbReference>
<feature type="chain" id="PRO_5005580419" description="6-bladed beta-propeller" evidence="1">
    <location>
        <begin position="19"/>
        <end position="383"/>
    </location>
</feature>
<dbReference type="RefSeq" id="WP_053222868.1">
    <property type="nucleotide sequence ID" value="NZ_JSVA01000007.1"/>
</dbReference>
<dbReference type="Pfam" id="PF17170">
    <property type="entry name" value="DUF5128"/>
    <property type="match status" value="1"/>
</dbReference>
<dbReference type="PATRIC" id="fig|1566026.4.peg.3101"/>
<feature type="signal peptide" evidence="1">
    <location>
        <begin position="1"/>
        <end position="18"/>
    </location>
</feature>
<dbReference type="AlphaFoldDB" id="A0A0L8ALX5"/>
<evidence type="ECO:0000313" key="2">
    <source>
        <dbReference type="EMBL" id="KOF03503.1"/>
    </source>
</evidence>
<keyword evidence="3" id="KW-1185">Reference proteome</keyword>
<sequence>MRINFSVLLLLLTAWSCAEKGASNDKKGTNLDVFHTYKVDIKQNEAPIFDFIEEVEFVRLQETNESLLKPIYKLEIFDDNFIIPESDGSKIYLFDSAGDFKSVIGRRGNGPGEFNVIWDLWMEQDTMFVYDRRSYKVHKYALSGEHYETTKLDISPWHIRSTAKGYVYDMYNQLGNHTTKYNLVFVDDEFNEVQRAQPIQLELGATSFGPDTFQEYEGGLLYQSTFSDTVYQIKEREAIPLFSLDFGDFWFWNTMGEKPNEKKVLEALMRGDELTQYRYFLEKNLIFCYSEYNGKTHRFLIDRRSSKVAKLHYGNGNGEVLGLMPIRWDKDRLLFSIRFSSVSTFISQLNENQIKFRQGTTLEEIESSENPVLLWVKFKALTK</sequence>
<keyword evidence="1" id="KW-0732">Signal</keyword>
<name>A0A0L8ALX5_9BACT</name>
<gene>
    <name evidence="2" type="ORF">OB69_06370</name>
</gene>
<organism evidence="2 3">
    <name type="scientific">Roseivirga seohaensis subsp. aquiponti</name>
    <dbReference type="NCBI Taxonomy" id="1566026"/>
    <lineage>
        <taxon>Bacteria</taxon>
        <taxon>Pseudomonadati</taxon>
        <taxon>Bacteroidota</taxon>
        <taxon>Cytophagia</taxon>
        <taxon>Cytophagales</taxon>
        <taxon>Roseivirgaceae</taxon>
        <taxon>Roseivirga</taxon>
    </lineage>
</organism>
<proteinExistence type="predicted"/>
<evidence type="ECO:0008006" key="4">
    <source>
        <dbReference type="Google" id="ProtNLM"/>
    </source>
</evidence>
<dbReference type="Gene3D" id="2.120.10.30">
    <property type="entry name" value="TolB, C-terminal domain"/>
    <property type="match status" value="1"/>
</dbReference>
<evidence type="ECO:0000313" key="3">
    <source>
        <dbReference type="Proteomes" id="UP000036908"/>
    </source>
</evidence>
<dbReference type="EMBL" id="JSVA01000007">
    <property type="protein sequence ID" value="KOF03503.1"/>
    <property type="molecule type" value="Genomic_DNA"/>
</dbReference>
<dbReference type="Proteomes" id="UP000036908">
    <property type="component" value="Unassembled WGS sequence"/>
</dbReference>
<reference evidence="3" key="1">
    <citation type="submission" date="2014-11" db="EMBL/GenBank/DDBJ databases">
        <title>Genome sequencing of Roseivirga sp. D-25.</title>
        <authorList>
            <person name="Selvaratnam C."/>
            <person name="Thevarajoo S."/>
            <person name="Goh K.M."/>
            <person name="Eee R."/>
            <person name="Chan K.-G."/>
            <person name="Chong C.S."/>
        </authorList>
    </citation>
    <scope>NUCLEOTIDE SEQUENCE [LARGE SCALE GENOMIC DNA]</scope>
    <source>
        <strain evidence="3">D-25</strain>
    </source>
</reference>